<accession>A0A1R4GZ61</accession>
<dbReference type="Proteomes" id="UP000195442">
    <property type="component" value="Unassembled WGS sequence"/>
</dbReference>
<evidence type="ECO:0000313" key="1">
    <source>
        <dbReference type="EMBL" id="SJM89242.1"/>
    </source>
</evidence>
<evidence type="ECO:0000313" key="2">
    <source>
        <dbReference type="Proteomes" id="UP000195442"/>
    </source>
</evidence>
<gene>
    <name evidence="1" type="ORF">CRENPOLYSF2_1070006</name>
</gene>
<name>A0A1R4GZ61_9GAMM</name>
<sequence>MILGQVLTDSVWIVGIPDVLMRCIRVIDFSDAVCCLFLVLVVLPGKV</sequence>
<dbReference type="EMBL" id="FUKJ01000010">
    <property type="protein sequence ID" value="SJM89242.1"/>
    <property type="molecule type" value="Genomic_DNA"/>
</dbReference>
<proteinExistence type="predicted"/>
<organism evidence="1 2">
    <name type="scientific">Crenothrix polyspora</name>
    <dbReference type="NCBI Taxonomy" id="360316"/>
    <lineage>
        <taxon>Bacteria</taxon>
        <taxon>Pseudomonadati</taxon>
        <taxon>Pseudomonadota</taxon>
        <taxon>Gammaproteobacteria</taxon>
        <taxon>Methylococcales</taxon>
        <taxon>Crenotrichaceae</taxon>
        <taxon>Crenothrix</taxon>
    </lineage>
</organism>
<keyword evidence="2" id="KW-1185">Reference proteome</keyword>
<reference evidence="2" key="1">
    <citation type="submission" date="2017-02" db="EMBL/GenBank/DDBJ databases">
        <authorList>
            <person name="Daims H."/>
        </authorList>
    </citation>
    <scope>NUCLEOTIDE SEQUENCE [LARGE SCALE GENOMIC DNA]</scope>
</reference>
<protein>
    <submittedName>
        <fullName evidence="1">Uncharacterized protein</fullName>
    </submittedName>
</protein>
<dbReference type="AlphaFoldDB" id="A0A1R4GZ61"/>